<protein>
    <submittedName>
        <fullName evidence="2">Uncharacterized protein</fullName>
    </submittedName>
</protein>
<reference evidence="2 3" key="1">
    <citation type="journal article" date="2019" name="Sci. Rep.">
        <title>A high-quality genome of Eragrostis curvula grass provides insights into Poaceae evolution and supports new strategies to enhance forage quality.</title>
        <authorList>
            <person name="Carballo J."/>
            <person name="Santos B.A.C.M."/>
            <person name="Zappacosta D."/>
            <person name="Garbus I."/>
            <person name="Selva J.P."/>
            <person name="Gallo C.A."/>
            <person name="Diaz A."/>
            <person name="Albertini E."/>
            <person name="Caccamo M."/>
            <person name="Echenique V."/>
        </authorList>
    </citation>
    <scope>NUCLEOTIDE SEQUENCE [LARGE SCALE GENOMIC DNA]</scope>
    <source>
        <strain evidence="3">cv. Victoria</strain>
        <tissue evidence="2">Leaf</tissue>
    </source>
</reference>
<feature type="compositionally biased region" description="Basic and acidic residues" evidence="1">
    <location>
        <begin position="81"/>
        <end position="101"/>
    </location>
</feature>
<feature type="region of interest" description="Disordered" evidence="1">
    <location>
        <begin position="65"/>
        <end position="101"/>
    </location>
</feature>
<sequence>MEKLEALLSASIRKETITITQPNKAASVRRHTCCRLVSQIQFARCRFGSVWESEDQRNADFRPLRSGKAAYGSQSRTRKIGAADDHVHEHGRRRGDAAVDEERVDLGRLDAAPGEQVVDGGEDDQLGLVAGGPNTCCPGAGSGTQVSSLRPERSSGRRRPRSGGGGK</sequence>
<dbReference type="Proteomes" id="UP000324897">
    <property type="component" value="Chromosome 6"/>
</dbReference>
<organism evidence="2 3">
    <name type="scientific">Eragrostis curvula</name>
    <name type="common">weeping love grass</name>
    <dbReference type="NCBI Taxonomy" id="38414"/>
    <lineage>
        <taxon>Eukaryota</taxon>
        <taxon>Viridiplantae</taxon>
        <taxon>Streptophyta</taxon>
        <taxon>Embryophyta</taxon>
        <taxon>Tracheophyta</taxon>
        <taxon>Spermatophyta</taxon>
        <taxon>Magnoliopsida</taxon>
        <taxon>Liliopsida</taxon>
        <taxon>Poales</taxon>
        <taxon>Poaceae</taxon>
        <taxon>PACMAD clade</taxon>
        <taxon>Chloridoideae</taxon>
        <taxon>Eragrostideae</taxon>
        <taxon>Eragrostidinae</taxon>
        <taxon>Eragrostis</taxon>
    </lineage>
</organism>
<feature type="region of interest" description="Disordered" evidence="1">
    <location>
        <begin position="114"/>
        <end position="167"/>
    </location>
</feature>
<evidence type="ECO:0000313" key="2">
    <source>
        <dbReference type="EMBL" id="TVU50832.1"/>
    </source>
</evidence>
<dbReference type="EMBL" id="RWGY01000002">
    <property type="protein sequence ID" value="TVU50832.1"/>
    <property type="molecule type" value="Genomic_DNA"/>
</dbReference>
<gene>
    <name evidence="2" type="ORF">EJB05_02223</name>
</gene>
<evidence type="ECO:0000313" key="3">
    <source>
        <dbReference type="Proteomes" id="UP000324897"/>
    </source>
</evidence>
<accession>A0A5J9WQ01</accession>
<comment type="caution">
    <text evidence="2">The sequence shown here is derived from an EMBL/GenBank/DDBJ whole genome shotgun (WGS) entry which is preliminary data.</text>
</comment>
<dbReference type="AlphaFoldDB" id="A0A5J9WQ01"/>
<evidence type="ECO:0000256" key="1">
    <source>
        <dbReference type="SAM" id="MobiDB-lite"/>
    </source>
</evidence>
<keyword evidence="3" id="KW-1185">Reference proteome</keyword>
<name>A0A5J9WQ01_9POAL</name>
<feature type="non-terminal residue" evidence="2">
    <location>
        <position position="1"/>
    </location>
</feature>
<proteinExistence type="predicted"/>
<dbReference type="Gramene" id="TVU50832">
    <property type="protein sequence ID" value="TVU50832"/>
    <property type="gene ID" value="EJB05_02223"/>
</dbReference>